<feature type="transmembrane region" description="Helical" evidence="1">
    <location>
        <begin position="378"/>
        <end position="397"/>
    </location>
</feature>
<keyword evidence="1" id="KW-1133">Transmembrane helix</keyword>
<dbReference type="Proteomes" id="UP000049855">
    <property type="component" value="Unassembled WGS sequence"/>
</dbReference>
<name>A0A0U1L035_9FIRM</name>
<feature type="transmembrane region" description="Helical" evidence="1">
    <location>
        <begin position="283"/>
        <end position="302"/>
    </location>
</feature>
<proteinExistence type="predicted"/>
<keyword evidence="1" id="KW-0472">Membrane</keyword>
<protein>
    <submittedName>
        <fullName evidence="2">Uncharacterized protein</fullName>
    </submittedName>
</protein>
<feature type="transmembrane region" description="Helical" evidence="1">
    <location>
        <begin position="353"/>
        <end position="373"/>
    </location>
</feature>
<feature type="transmembrane region" description="Helical" evidence="1">
    <location>
        <begin position="314"/>
        <end position="333"/>
    </location>
</feature>
<reference evidence="3" key="1">
    <citation type="submission" date="2015-03" db="EMBL/GenBank/DDBJ databases">
        <authorList>
            <person name="Nijsse Bart"/>
        </authorList>
    </citation>
    <scope>NUCLEOTIDE SEQUENCE [LARGE SCALE GENOMIC DNA]</scope>
</reference>
<evidence type="ECO:0000256" key="1">
    <source>
        <dbReference type="SAM" id="Phobius"/>
    </source>
</evidence>
<accession>A0A0U1L035</accession>
<feature type="transmembrane region" description="Helical" evidence="1">
    <location>
        <begin position="221"/>
        <end position="241"/>
    </location>
</feature>
<dbReference type="EMBL" id="CTRP01000011">
    <property type="protein sequence ID" value="CQR72905.1"/>
    <property type="molecule type" value="Genomic_DNA"/>
</dbReference>
<keyword evidence="3" id="KW-1185">Reference proteome</keyword>
<feature type="transmembrane region" description="Helical" evidence="1">
    <location>
        <begin position="176"/>
        <end position="209"/>
    </location>
</feature>
<gene>
    <name evidence="2" type="ORF">SpAn4DRAFT_3365</name>
</gene>
<evidence type="ECO:0000313" key="2">
    <source>
        <dbReference type="EMBL" id="CQR72905.1"/>
    </source>
</evidence>
<keyword evidence="1" id="KW-0812">Transmembrane</keyword>
<feature type="transmembrane region" description="Helical" evidence="1">
    <location>
        <begin position="104"/>
        <end position="123"/>
    </location>
</feature>
<dbReference type="InterPro" id="IPR046107">
    <property type="entry name" value="DUF6044"/>
</dbReference>
<feature type="transmembrane region" description="Helical" evidence="1">
    <location>
        <begin position="21"/>
        <end position="40"/>
    </location>
</feature>
<dbReference type="AlphaFoldDB" id="A0A0U1L035"/>
<feature type="transmembrane region" description="Helical" evidence="1">
    <location>
        <begin position="135"/>
        <end position="156"/>
    </location>
</feature>
<dbReference type="Pfam" id="PF19510">
    <property type="entry name" value="DUF6044"/>
    <property type="match status" value="1"/>
</dbReference>
<dbReference type="RefSeq" id="WP_021168589.1">
    <property type="nucleotide sequence ID" value="NZ_CTRP01000011.1"/>
</dbReference>
<evidence type="ECO:0000313" key="3">
    <source>
        <dbReference type="Proteomes" id="UP000049855"/>
    </source>
</evidence>
<organism evidence="2 3">
    <name type="scientific">Sporomusa ovata</name>
    <dbReference type="NCBI Taxonomy" id="2378"/>
    <lineage>
        <taxon>Bacteria</taxon>
        <taxon>Bacillati</taxon>
        <taxon>Bacillota</taxon>
        <taxon>Negativicutes</taxon>
        <taxon>Selenomonadales</taxon>
        <taxon>Sporomusaceae</taxon>
        <taxon>Sporomusa</taxon>
    </lineage>
</organism>
<sequence length="582" mass="67433">MQNKLQLLRKLLPWLTSHKSALFFSILVVAYVAPFVVLRQNAHFTINDNLDWITAWIVLVKSGKVFALTGTINQMLGELPRNCLPSGFNVITWLYLILPPFRAYLINLLLVHLTAFIGMYLLLKHYVLPANHQRWLAWAGAASFATLPFYTVYGLSIAGQPLLFYAMLNAYYDRKIIGSVFIIIIFALYSSLPLAGVFILAALGLAALYDYWRHRKLRLKFWGAITLLAGSYVITEIWLIYNAFFSSGFLSSREEINRLLLGQALDWHGVQALIVENLVNGQYHAVSLHKYILGIAVPLALLTGWRQKREYKGILLLLTLAVSISIFYGFRYSEFFISAVAGNSFLNSFQIQRFHWLHPLLWYTIFALCLAVIDNIRYIGKLLAVLLITLQLGFLFGNNIEYDLVLKKQTGISVIENGWLYENISYGEFFADSLFKKIDTYIGRPKEDYRVATIGIYPAITQYHGFYTLDGRLNIYPLAYKHAFRQIMAKELDKNQFWQKYFDYWGITCYLFPAELEYYEIRKSYQLKLNHLELDSQAFKKLGGEYILSAAEITNYQESGLEFLQHFSEDWSVWEIYLYRVR</sequence>